<dbReference type="SUPFAM" id="SSF52540">
    <property type="entry name" value="P-loop containing nucleoside triphosphate hydrolases"/>
    <property type="match status" value="1"/>
</dbReference>
<dbReference type="PANTHER" id="PTHR43553:SF24">
    <property type="entry name" value="ENERGY-COUPLING FACTOR TRANSPORTER ATP-BINDING PROTEIN ECFA1"/>
    <property type="match status" value="1"/>
</dbReference>
<keyword evidence="3" id="KW-0813">Transport</keyword>
<comment type="caution">
    <text evidence="10">The sequence shown here is derived from an EMBL/GenBank/DDBJ whole genome shotgun (WGS) entry which is preliminary data.</text>
</comment>
<evidence type="ECO:0000259" key="9">
    <source>
        <dbReference type="PROSITE" id="PS50893"/>
    </source>
</evidence>
<reference evidence="11" key="1">
    <citation type="journal article" date="2019" name="Int. J. Syst. Evol. Microbiol.">
        <title>The Global Catalogue of Microorganisms (GCM) 10K type strain sequencing project: providing services to taxonomists for standard genome sequencing and annotation.</title>
        <authorList>
            <consortium name="The Broad Institute Genomics Platform"/>
            <consortium name="The Broad Institute Genome Sequencing Center for Infectious Disease"/>
            <person name="Wu L."/>
            <person name="Ma J."/>
        </authorList>
    </citation>
    <scope>NUCLEOTIDE SEQUENCE [LARGE SCALE GENOMIC DNA]</scope>
    <source>
        <strain evidence="11">TISTR 2466</strain>
    </source>
</reference>
<dbReference type="NCBIfam" id="NF010167">
    <property type="entry name" value="PRK13648.1"/>
    <property type="match status" value="1"/>
</dbReference>
<sequence length="270" mass="30295">MNEPMIQVENLTFKYNRLKESNTLSSVSFSVDKGEWLSVIGNNGAGKSTLAALLIGLLKPQSGSIFVCGIPLNEETKWVIRRRAGIVFQNPDNQFIGATVQDDVAFGMENLNMPVEEMRRRVIEALKLVDLLNVREADPSRLSGGQKQRVAIAGVLALHPDLLILDEAFVMLDPRSRCDLLQTLKRLKAEQELTILSITHDMNEAAASDRILVLKNGYVTRSGSPAEIFSAEMDVEAPFGERLRRLLLSKKRRVPESYLTESEWIQWLCK</sequence>
<evidence type="ECO:0000256" key="8">
    <source>
        <dbReference type="ARBA" id="ARBA00023136"/>
    </source>
</evidence>
<gene>
    <name evidence="10" type="ORF">ACFSUE_09565</name>
</gene>
<dbReference type="InterPro" id="IPR015856">
    <property type="entry name" value="ABC_transpr_CbiO/EcfA_su"/>
</dbReference>
<dbReference type="CDD" id="cd03225">
    <property type="entry name" value="ABC_cobalt_CbiO_domain1"/>
    <property type="match status" value="1"/>
</dbReference>
<protein>
    <submittedName>
        <fullName evidence="10">Energy-coupling factor transporter ATPase</fullName>
    </submittedName>
</protein>
<evidence type="ECO:0000256" key="5">
    <source>
        <dbReference type="ARBA" id="ARBA00022741"/>
    </source>
</evidence>
<dbReference type="InterPro" id="IPR030947">
    <property type="entry name" value="EcfA_1"/>
</dbReference>
<dbReference type="InterPro" id="IPR017871">
    <property type="entry name" value="ABC_transporter-like_CS"/>
</dbReference>
<evidence type="ECO:0000256" key="7">
    <source>
        <dbReference type="ARBA" id="ARBA00022967"/>
    </source>
</evidence>
<comment type="subcellular location">
    <subcellularLocation>
        <location evidence="1">Cell membrane</location>
        <topology evidence="1">Peripheral membrane protein</topology>
    </subcellularLocation>
</comment>
<organism evidence="10 11">
    <name type="scientific">Sporolactobacillus shoreicorticis</name>
    <dbReference type="NCBI Taxonomy" id="1923877"/>
    <lineage>
        <taxon>Bacteria</taxon>
        <taxon>Bacillati</taxon>
        <taxon>Bacillota</taxon>
        <taxon>Bacilli</taxon>
        <taxon>Bacillales</taxon>
        <taxon>Sporolactobacillaceae</taxon>
        <taxon>Sporolactobacillus</taxon>
    </lineage>
</organism>
<comment type="similarity">
    <text evidence="2">Belongs to the ABC transporter superfamily.</text>
</comment>
<dbReference type="PANTHER" id="PTHR43553">
    <property type="entry name" value="HEAVY METAL TRANSPORTER"/>
    <property type="match status" value="1"/>
</dbReference>
<keyword evidence="4" id="KW-1003">Cell membrane</keyword>
<dbReference type="RefSeq" id="WP_253061262.1">
    <property type="nucleotide sequence ID" value="NZ_JAMXWM010000008.1"/>
</dbReference>
<dbReference type="Pfam" id="PF00005">
    <property type="entry name" value="ABC_tran"/>
    <property type="match status" value="1"/>
</dbReference>
<keyword evidence="5" id="KW-0547">Nucleotide-binding</keyword>
<evidence type="ECO:0000256" key="6">
    <source>
        <dbReference type="ARBA" id="ARBA00022840"/>
    </source>
</evidence>
<keyword evidence="7" id="KW-1278">Translocase</keyword>
<evidence type="ECO:0000313" key="11">
    <source>
        <dbReference type="Proteomes" id="UP001597399"/>
    </source>
</evidence>
<evidence type="ECO:0000256" key="2">
    <source>
        <dbReference type="ARBA" id="ARBA00005417"/>
    </source>
</evidence>
<dbReference type="InterPro" id="IPR003593">
    <property type="entry name" value="AAA+_ATPase"/>
</dbReference>
<keyword evidence="11" id="KW-1185">Reference proteome</keyword>
<evidence type="ECO:0000313" key="10">
    <source>
        <dbReference type="EMBL" id="MFD2693869.1"/>
    </source>
</evidence>
<dbReference type="EMBL" id="JBHUMQ010000023">
    <property type="protein sequence ID" value="MFD2693869.1"/>
    <property type="molecule type" value="Genomic_DNA"/>
</dbReference>
<accession>A0ABW5S464</accession>
<name>A0ABW5S464_9BACL</name>
<dbReference type="SMART" id="SM00382">
    <property type="entry name" value="AAA"/>
    <property type="match status" value="1"/>
</dbReference>
<dbReference type="Gene3D" id="3.40.50.300">
    <property type="entry name" value="P-loop containing nucleotide triphosphate hydrolases"/>
    <property type="match status" value="1"/>
</dbReference>
<dbReference type="InterPro" id="IPR050095">
    <property type="entry name" value="ECF_ABC_transporter_ATP-bd"/>
</dbReference>
<dbReference type="PROSITE" id="PS50893">
    <property type="entry name" value="ABC_TRANSPORTER_2"/>
    <property type="match status" value="1"/>
</dbReference>
<dbReference type="NCBIfam" id="TIGR04520">
    <property type="entry name" value="ECF_ATPase_1"/>
    <property type="match status" value="1"/>
</dbReference>
<dbReference type="Proteomes" id="UP001597399">
    <property type="component" value="Unassembled WGS sequence"/>
</dbReference>
<keyword evidence="6" id="KW-0067">ATP-binding</keyword>
<dbReference type="InterPro" id="IPR027417">
    <property type="entry name" value="P-loop_NTPase"/>
</dbReference>
<evidence type="ECO:0000256" key="1">
    <source>
        <dbReference type="ARBA" id="ARBA00004202"/>
    </source>
</evidence>
<dbReference type="InterPro" id="IPR003439">
    <property type="entry name" value="ABC_transporter-like_ATP-bd"/>
</dbReference>
<keyword evidence="8" id="KW-0472">Membrane</keyword>
<evidence type="ECO:0000256" key="4">
    <source>
        <dbReference type="ARBA" id="ARBA00022475"/>
    </source>
</evidence>
<feature type="domain" description="ABC transporter" evidence="9">
    <location>
        <begin position="6"/>
        <end position="241"/>
    </location>
</feature>
<dbReference type="PROSITE" id="PS00211">
    <property type="entry name" value="ABC_TRANSPORTER_1"/>
    <property type="match status" value="1"/>
</dbReference>
<proteinExistence type="inferred from homology"/>
<evidence type="ECO:0000256" key="3">
    <source>
        <dbReference type="ARBA" id="ARBA00022448"/>
    </source>
</evidence>